<reference evidence="4" key="1">
    <citation type="submission" date="2005-09" db="EMBL/GenBank/DDBJ databases">
        <authorList>
            <person name="Mural R.J."/>
            <person name="Li P.W."/>
            <person name="Adams M.D."/>
            <person name="Amanatides P.G."/>
            <person name="Baden-Tillson H."/>
            <person name="Barnstead M."/>
            <person name="Chin S.H."/>
            <person name="Dew I."/>
            <person name="Evans C.A."/>
            <person name="Ferriera S."/>
            <person name="Flanigan M."/>
            <person name="Fosler C."/>
            <person name="Glodek A."/>
            <person name="Gu Z."/>
            <person name="Holt R.A."/>
            <person name="Jennings D."/>
            <person name="Kraft C.L."/>
            <person name="Lu F."/>
            <person name="Nguyen T."/>
            <person name="Nusskern D.R."/>
            <person name="Pfannkoch C.M."/>
            <person name="Sitter C."/>
            <person name="Sutton G.G."/>
            <person name="Venter J.C."/>
            <person name="Wang Z."/>
            <person name="Woodage T."/>
            <person name="Zheng X.H."/>
            <person name="Zhong F."/>
        </authorList>
    </citation>
    <scope>NUCLEOTIDE SEQUENCE [LARGE SCALE GENOMIC DNA]</scope>
    <source>
        <strain>BN</strain>
        <strain evidence="4">Sprague-Dawley</strain>
    </source>
</reference>
<proteinExistence type="predicted"/>
<organism evidence="3 4">
    <name type="scientific">Rattus norvegicus</name>
    <name type="common">Rat</name>
    <dbReference type="NCBI Taxonomy" id="10116"/>
    <lineage>
        <taxon>Eukaryota</taxon>
        <taxon>Metazoa</taxon>
        <taxon>Chordata</taxon>
        <taxon>Craniata</taxon>
        <taxon>Vertebrata</taxon>
        <taxon>Euteleostomi</taxon>
        <taxon>Mammalia</taxon>
        <taxon>Eutheria</taxon>
        <taxon>Euarchontoglires</taxon>
        <taxon>Glires</taxon>
        <taxon>Rodentia</taxon>
        <taxon>Myomorpha</taxon>
        <taxon>Muroidea</taxon>
        <taxon>Muridae</taxon>
        <taxon>Murinae</taxon>
        <taxon>Rattus</taxon>
    </lineage>
</organism>
<dbReference type="Proteomes" id="UP000234681">
    <property type="component" value="Chromosome 3"/>
</dbReference>
<keyword evidence="2" id="KW-0472">Membrane</keyword>
<evidence type="ECO:0000256" key="1">
    <source>
        <dbReference type="ARBA" id="ARBA00004370"/>
    </source>
</evidence>
<dbReference type="GO" id="GO:0005509">
    <property type="term" value="F:calcium ion binding"/>
    <property type="evidence" value="ECO:0007669"/>
    <property type="project" value="InterPro"/>
</dbReference>
<dbReference type="SUPFAM" id="SSF49313">
    <property type="entry name" value="Cadherin-like"/>
    <property type="match status" value="1"/>
</dbReference>
<dbReference type="InterPro" id="IPR015919">
    <property type="entry name" value="Cadherin-like_sf"/>
</dbReference>
<evidence type="ECO:0000256" key="2">
    <source>
        <dbReference type="ARBA" id="ARBA00023136"/>
    </source>
</evidence>
<comment type="subcellular location">
    <subcellularLocation>
        <location evidence="1">Membrane</location>
    </subcellularLocation>
</comment>
<accession>A6KME1</accession>
<protein>
    <submittedName>
        <fullName evidence="3">RCG64217</fullName>
    </submittedName>
</protein>
<evidence type="ECO:0000313" key="4">
    <source>
        <dbReference type="Proteomes" id="UP000234681"/>
    </source>
</evidence>
<dbReference type="AlphaFoldDB" id="A6KME1"/>
<name>A6KME1_RAT</name>
<gene>
    <name evidence="3" type="ORF">rCG_64217</name>
</gene>
<dbReference type="EMBL" id="CH474066">
    <property type="protein sequence ID" value="EDL88849.1"/>
    <property type="molecule type" value="Genomic_DNA"/>
</dbReference>
<evidence type="ECO:0000313" key="3">
    <source>
        <dbReference type="EMBL" id="EDL88849.1"/>
    </source>
</evidence>
<dbReference type="GO" id="GO:0016020">
    <property type="term" value="C:membrane"/>
    <property type="evidence" value="ECO:0007669"/>
    <property type="project" value="UniProtKB-SubCell"/>
</dbReference>
<sequence>MSKNVSLMYLIRGPGVDEFPEIGLFSIEDRQSGKIYVHRPVDREMTPSF</sequence>
<dbReference type="Gene3D" id="2.60.40.60">
    <property type="entry name" value="Cadherins"/>
    <property type="match status" value="1"/>
</dbReference>
<feature type="non-terminal residue" evidence="3">
    <location>
        <position position="49"/>
    </location>
</feature>